<evidence type="ECO:0000313" key="3">
    <source>
        <dbReference type="Proteomes" id="UP000183832"/>
    </source>
</evidence>
<name>A0A1J1IMA4_9DIPT</name>
<dbReference type="AlphaFoldDB" id="A0A1J1IMA4"/>
<evidence type="ECO:0000313" key="2">
    <source>
        <dbReference type="EMBL" id="CRL01355.1"/>
    </source>
</evidence>
<reference evidence="2 3" key="1">
    <citation type="submission" date="2015-04" db="EMBL/GenBank/DDBJ databases">
        <authorList>
            <person name="Syromyatnikov M.Y."/>
            <person name="Popov V.N."/>
        </authorList>
    </citation>
    <scope>NUCLEOTIDE SEQUENCE [LARGE SCALE GENOMIC DNA]</scope>
</reference>
<evidence type="ECO:0000256" key="1">
    <source>
        <dbReference type="SAM" id="MobiDB-lite"/>
    </source>
</evidence>
<dbReference type="EMBL" id="CVRI01000055">
    <property type="protein sequence ID" value="CRL01355.1"/>
    <property type="molecule type" value="Genomic_DNA"/>
</dbReference>
<keyword evidence="3" id="KW-1185">Reference proteome</keyword>
<gene>
    <name evidence="2" type="ORF">CLUMA_CG014504</name>
</gene>
<accession>A0A1J1IMA4</accession>
<feature type="compositionally biased region" description="Low complexity" evidence="1">
    <location>
        <begin position="23"/>
        <end position="37"/>
    </location>
</feature>
<dbReference type="Proteomes" id="UP000183832">
    <property type="component" value="Unassembled WGS sequence"/>
</dbReference>
<protein>
    <submittedName>
        <fullName evidence="2">CLUMA_CG014504, isoform A</fullName>
    </submittedName>
</protein>
<dbReference type="OrthoDB" id="10587600at2759"/>
<proteinExistence type="predicted"/>
<feature type="region of interest" description="Disordered" evidence="1">
    <location>
        <begin position="18"/>
        <end position="58"/>
    </location>
</feature>
<feature type="compositionally biased region" description="Basic and acidic residues" evidence="1">
    <location>
        <begin position="38"/>
        <end position="58"/>
    </location>
</feature>
<sequence length="94" mass="10597">MMLECDLDDNDPLSLYLKKAPMSGTSSNNNITSPTTNRIRDECRAGDNRSDSISDVRRQRSQNINHAVTDAKIDKVEETELIKSVEKLMKAVTR</sequence>
<organism evidence="2 3">
    <name type="scientific">Clunio marinus</name>
    <dbReference type="NCBI Taxonomy" id="568069"/>
    <lineage>
        <taxon>Eukaryota</taxon>
        <taxon>Metazoa</taxon>
        <taxon>Ecdysozoa</taxon>
        <taxon>Arthropoda</taxon>
        <taxon>Hexapoda</taxon>
        <taxon>Insecta</taxon>
        <taxon>Pterygota</taxon>
        <taxon>Neoptera</taxon>
        <taxon>Endopterygota</taxon>
        <taxon>Diptera</taxon>
        <taxon>Nematocera</taxon>
        <taxon>Chironomoidea</taxon>
        <taxon>Chironomidae</taxon>
        <taxon>Clunio</taxon>
    </lineage>
</organism>